<dbReference type="SUPFAM" id="SSF46785">
    <property type="entry name" value="Winged helix' DNA-binding domain"/>
    <property type="match status" value="1"/>
</dbReference>
<reference evidence="5" key="2">
    <citation type="submission" date="2025-09" db="UniProtKB">
        <authorList>
            <consortium name="Ensembl"/>
        </authorList>
    </citation>
    <scope>IDENTIFICATION</scope>
</reference>
<dbReference type="GeneTree" id="ENSGT00910000145033"/>
<evidence type="ECO:0000313" key="5">
    <source>
        <dbReference type="Ensembl" id="ENSFHEP00000021167.1"/>
    </source>
</evidence>
<accession>A0A3Q2Q5F8</accession>
<dbReference type="Gene3D" id="1.10.10.10">
    <property type="entry name" value="Winged helix-like DNA-binding domain superfamily/Winged helix DNA-binding domain"/>
    <property type="match status" value="1"/>
</dbReference>
<organism evidence="5 6">
    <name type="scientific">Fundulus heteroclitus</name>
    <name type="common">Killifish</name>
    <name type="synonym">Mummichog</name>
    <dbReference type="NCBI Taxonomy" id="8078"/>
    <lineage>
        <taxon>Eukaryota</taxon>
        <taxon>Metazoa</taxon>
        <taxon>Chordata</taxon>
        <taxon>Craniata</taxon>
        <taxon>Vertebrata</taxon>
        <taxon>Euteleostomi</taxon>
        <taxon>Actinopterygii</taxon>
        <taxon>Neopterygii</taxon>
        <taxon>Teleostei</taxon>
        <taxon>Neoteleostei</taxon>
        <taxon>Acanthomorphata</taxon>
        <taxon>Ovalentaria</taxon>
        <taxon>Atherinomorphae</taxon>
        <taxon>Cyprinodontiformes</taxon>
        <taxon>Fundulidae</taxon>
        <taxon>Fundulus</taxon>
    </lineage>
</organism>
<dbReference type="InterPro" id="IPR001766">
    <property type="entry name" value="Fork_head_dom"/>
</dbReference>
<keyword evidence="1 2" id="KW-0238">DNA-binding</keyword>
<dbReference type="Pfam" id="PF00250">
    <property type="entry name" value="Forkhead"/>
    <property type="match status" value="1"/>
</dbReference>
<dbReference type="STRING" id="8078.ENSFHEP00000021167"/>
<dbReference type="GO" id="GO:0003700">
    <property type="term" value="F:DNA-binding transcription factor activity"/>
    <property type="evidence" value="ECO:0007669"/>
    <property type="project" value="InterPro"/>
</dbReference>
<dbReference type="GO" id="GO:0005634">
    <property type="term" value="C:nucleus"/>
    <property type="evidence" value="ECO:0007669"/>
    <property type="project" value="UniProtKB-SubCell"/>
</dbReference>
<feature type="DNA-binding region" description="Fork-head" evidence="2">
    <location>
        <begin position="23"/>
        <end position="99"/>
    </location>
</feature>
<dbReference type="InterPro" id="IPR036390">
    <property type="entry name" value="WH_DNA-bd_sf"/>
</dbReference>
<dbReference type="Proteomes" id="UP000265000">
    <property type="component" value="Unplaced"/>
</dbReference>
<evidence type="ECO:0000256" key="3">
    <source>
        <dbReference type="SAM" id="MobiDB-lite"/>
    </source>
</evidence>
<feature type="domain" description="Fork-head" evidence="4">
    <location>
        <begin position="23"/>
        <end position="99"/>
    </location>
</feature>
<evidence type="ECO:0000259" key="4">
    <source>
        <dbReference type="PROSITE" id="PS50039"/>
    </source>
</evidence>
<reference evidence="5" key="1">
    <citation type="submission" date="2025-08" db="UniProtKB">
        <authorList>
            <consortium name="Ensembl"/>
        </authorList>
    </citation>
    <scope>IDENTIFICATION</scope>
</reference>
<protein>
    <submittedName>
        <fullName evidence="5">Forkhead box protein H1-like</fullName>
    </submittedName>
</protein>
<dbReference type="AlphaFoldDB" id="A0A3Q2Q5F8"/>
<keyword evidence="2" id="KW-0539">Nucleus</keyword>
<evidence type="ECO:0000313" key="6">
    <source>
        <dbReference type="Proteomes" id="UP000265000"/>
    </source>
</evidence>
<feature type="region of interest" description="Disordered" evidence="3">
    <location>
        <begin position="127"/>
        <end position="146"/>
    </location>
</feature>
<evidence type="ECO:0000256" key="1">
    <source>
        <dbReference type="ARBA" id="ARBA00023125"/>
    </source>
</evidence>
<dbReference type="Ensembl" id="ENSFHET00000016184.1">
    <property type="protein sequence ID" value="ENSFHEP00000021167.1"/>
    <property type="gene ID" value="ENSFHEG00000023441.1"/>
</dbReference>
<feature type="compositionally biased region" description="Polar residues" evidence="3">
    <location>
        <begin position="184"/>
        <end position="199"/>
    </location>
</feature>
<feature type="region of interest" description="Disordered" evidence="3">
    <location>
        <begin position="170"/>
        <end position="202"/>
    </location>
</feature>
<dbReference type="PROSITE" id="PS50039">
    <property type="entry name" value="FORK_HEAD_3"/>
    <property type="match status" value="1"/>
</dbReference>
<sequence length="278" mass="30584">MRRSDATVSRPNPSSRAQRAVFKRATTRLAKIALVLRAAPNQMLTCSQLRERLTGRTGDDDKKRVENNIRVCLSSHTCFIKIPMIPDSLNSKKNYWKLDCSQITAKMVRRHFKGLLQLFPELASKLERENPKRPSEQGSAPPSPEAEACRAVQVSCEVKFSGPFSIESLLKRDGPSARTPGPSPQSGVEQQPQLTNTKRGFTFYPSPPVVLRTSTGSSHICCSGGCPHPGPFAPRAVGSFLIPVHTEPSSAPRLASSQHSYVSYSVPAFLRNTSQGWQ</sequence>
<name>A0A3Q2Q5F8_FUNHE</name>
<proteinExistence type="predicted"/>
<dbReference type="GO" id="GO:0043565">
    <property type="term" value="F:sequence-specific DNA binding"/>
    <property type="evidence" value="ECO:0007669"/>
    <property type="project" value="InterPro"/>
</dbReference>
<comment type="subcellular location">
    <subcellularLocation>
        <location evidence="2">Nucleus</location>
    </subcellularLocation>
</comment>
<dbReference type="InterPro" id="IPR036388">
    <property type="entry name" value="WH-like_DNA-bd_sf"/>
</dbReference>
<keyword evidence="6" id="KW-1185">Reference proteome</keyword>
<evidence type="ECO:0000256" key="2">
    <source>
        <dbReference type="PROSITE-ProRule" id="PRU00089"/>
    </source>
</evidence>